<organism evidence="2 3">
    <name type="scientific">Anguilla anguilla</name>
    <name type="common">European freshwater eel</name>
    <name type="synonym">Muraena anguilla</name>
    <dbReference type="NCBI Taxonomy" id="7936"/>
    <lineage>
        <taxon>Eukaryota</taxon>
        <taxon>Metazoa</taxon>
        <taxon>Chordata</taxon>
        <taxon>Craniata</taxon>
        <taxon>Vertebrata</taxon>
        <taxon>Euteleostomi</taxon>
        <taxon>Actinopterygii</taxon>
        <taxon>Neopterygii</taxon>
        <taxon>Teleostei</taxon>
        <taxon>Anguilliformes</taxon>
        <taxon>Anguillidae</taxon>
        <taxon>Anguilla</taxon>
    </lineage>
</organism>
<evidence type="ECO:0000313" key="3">
    <source>
        <dbReference type="Proteomes" id="UP001044222"/>
    </source>
</evidence>
<keyword evidence="3" id="KW-1185">Reference proteome</keyword>
<gene>
    <name evidence="2" type="ORF">ANANG_G00261350</name>
</gene>
<proteinExistence type="predicted"/>
<name>A0A9D3LTG5_ANGAN</name>
<dbReference type="AlphaFoldDB" id="A0A9D3LTG5"/>
<protein>
    <submittedName>
        <fullName evidence="2">Uncharacterized protein</fullName>
    </submittedName>
</protein>
<feature type="region of interest" description="Disordered" evidence="1">
    <location>
        <begin position="18"/>
        <end position="101"/>
    </location>
</feature>
<dbReference type="Proteomes" id="UP001044222">
    <property type="component" value="Chromosome 15"/>
</dbReference>
<comment type="caution">
    <text evidence="2">The sequence shown here is derived from an EMBL/GenBank/DDBJ whole genome shotgun (WGS) entry which is preliminary data.</text>
</comment>
<evidence type="ECO:0000313" key="2">
    <source>
        <dbReference type="EMBL" id="KAG5834423.1"/>
    </source>
</evidence>
<sequence length="163" mass="17474">MLQRCIYYFMLQLPQRRRSGLVQDSQAPVSALTRKPFGRGTHHPPGPGSTSLPGPVAQSRPRIPVPAGPAVQSRQRPFPPGPAAQSWPRPRPHPAGAEPAAPRGAVWRAGVVDLALAARRFVQGQARAFFGSCACLHWASLTIKRAVSAAARPALVSRSDARL</sequence>
<evidence type="ECO:0000256" key="1">
    <source>
        <dbReference type="SAM" id="MobiDB-lite"/>
    </source>
</evidence>
<dbReference type="EMBL" id="JAFIRN010000015">
    <property type="protein sequence ID" value="KAG5834423.1"/>
    <property type="molecule type" value="Genomic_DNA"/>
</dbReference>
<reference evidence="2" key="1">
    <citation type="submission" date="2021-01" db="EMBL/GenBank/DDBJ databases">
        <title>A chromosome-scale assembly of European eel, Anguilla anguilla.</title>
        <authorList>
            <person name="Henkel C."/>
            <person name="Jong-Raadsen S.A."/>
            <person name="Dufour S."/>
            <person name="Weltzien F.-A."/>
            <person name="Palstra A.P."/>
            <person name="Pelster B."/>
            <person name="Spaink H.P."/>
            <person name="Van Den Thillart G.E."/>
            <person name="Jansen H."/>
            <person name="Zahm M."/>
            <person name="Klopp C."/>
            <person name="Cedric C."/>
            <person name="Louis A."/>
            <person name="Berthelot C."/>
            <person name="Parey E."/>
            <person name="Roest Crollius H."/>
            <person name="Montfort J."/>
            <person name="Robinson-Rechavi M."/>
            <person name="Bucao C."/>
            <person name="Bouchez O."/>
            <person name="Gislard M."/>
            <person name="Lluch J."/>
            <person name="Milhes M."/>
            <person name="Lampietro C."/>
            <person name="Lopez Roques C."/>
            <person name="Donnadieu C."/>
            <person name="Braasch I."/>
            <person name="Desvignes T."/>
            <person name="Postlethwait J."/>
            <person name="Bobe J."/>
            <person name="Guiguen Y."/>
            <person name="Dirks R."/>
        </authorList>
    </citation>
    <scope>NUCLEOTIDE SEQUENCE</scope>
    <source>
        <strain evidence="2">Tag_6206</strain>
        <tissue evidence="2">Liver</tissue>
    </source>
</reference>
<accession>A0A9D3LTG5</accession>